<organism evidence="2 3">
    <name type="scientific">Dickeya phage vB_DsoM_JA29</name>
    <dbReference type="NCBI Taxonomy" id="2283031"/>
    <lineage>
        <taxon>Viruses</taxon>
        <taxon>Duplodnaviria</taxon>
        <taxon>Heunggongvirae</taxon>
        <taxon>Uroviricota</taxon>
        <taxon>Caudoviricetes</taxon>
        <taxon>Salmondvirus</taxon>
        <taxon>Salmondvirus JA29</taxon>
    </lineage>
</organism>
<keyword evidence="1" id="KW-0812">Transmembrane</keyword>
<evidence type="ECO:0000313" key="2">
    <source>
        <dbReference type="EMBL" id="AXG66777.1"/>
    </source>
</evidence>
<dbReference type="EMBL" id="MH460461">
    <property type="protein sequence ID" value="AXG66777.1"/>
    <property type="molecule type" value="Genomic_DNA"/>
</dbReference>
<keyword evidence="1" id="KW-0472">Membrane</keyword>
<feature type="transmembrane region" description="Helical" evidence="1">
    <location>
        <begin position="32"/>
        <end position="53"/>
    </location>
</feature>
<name>A0A384ZX20_9CAUD</name>
<gene>
    <name evidence="2" type="ORF">JA29_051</name>
</gene>
<protein>
    <submittedName>
        <fullName evidence="2">Uncharacterized protein</fullName>
    </submittedName>
</protein>
<dbReference type="Proteomes" id="UP000263326">
    <property type="component" value="Segment"/>
</dbReference>
<reference evidence="2 3" key="1">
    <citation type="journal article" date="2018" name="Front. Microbiol.">
        <title>Jumbo Bacteriophages Are Represented Within an Increasing Diversity of Environmental Viruses Infecting the Emerging Phytopathogen, Dickeya solani.</title>
        <authorList>
            <person name="Day A.W."/>
            <person name="Ahn J."/>
            <person name="Salmond G.P.C."/>
        </authorList>
    </citation>
    <scope>NUCLEOTIDE SEQUENCE [LARGE SCALE GENOMIC DNA]</scope>
</reference>
<keyword evidence="3" id="KW-1185">Reference proteome</keyword>
<sequence>MIRFILFLLYCVPAYFFSFGLGQIVMDIYGNVFKATGALTICFAFLMIMFWVVTRMIRRRKVYLNEFFYTVRE</sequence>
<accession>A0A384ZX20</accession>
<evidence type="ECO:0000313" key="3">
    <source>
        <dbReference type="Proteomes" id="UP000263326"/>
    </source>
</evidence>
<proteinExistence type="predicted"/>
<feature type="transmembrane region" description="Helical" evidence="1">
    <location>
        <begin position="7"/>
        <end position="26"/>
    </location>
</feature>
<evidence type="ECO:0000256" key="1">
    <source>
        <dbReference type="SAM" id="Phobius"/>
    </source>
</evidence>
<keyword evidence="1" id="KW-1133">Transmembrane helix</keyword>